<evidence type="ECO:0000256" key="14">
    <source>
        <dbReference type="ARBA" id="ARBA00023136"/>
    </source>
</evidence>
<accession>A0A1E2RXI6</accession>
<dbReference type="PRINTS" id="PR00344">
    <property type="entry name" value="BCTRLSENSOR"/>
</dbReference>
<evidence type="ECO:0000313" key="18">
    <source>
        <dbReference type="EMBL" id="ODA66934.1"/>
    </source>
</evidence>
<dbReference type="InterPro" id="IPR004358">
    <property type="entry name" value="Sig_transdc_His_kin-like_C"/>
</dbReference>
<dbReference type="InterPro" id="IPR005467">
    <property type="entry name" value="His_kinase_dom"/>
</dbReference>
<feature type="domain" description="Histidine kinase" evidence="16">
    <location>
        <begin position="280"/>
        <end position="482"/>
    </location>
</feature>
<keyword evidence="7 18" id="KW-0808">Transferase</keyword>
<evidence type="ECO:0000313" key="19">
    <source>
        <dbReference type="Proteomes" id="UP000095087"/>
    </source>
</evidence>
<dbReference type="EMBL" id="MASI01000005">
    <property type="protein sequence ID" value="ODA66934.1"/>
    <property type="molecule type" value="Genomic_DNA"/>
</dbReference>
<feature type="transmembrane region" description="Helical" evidence="15">
    <location>
        <begin position="50"/>
        <end position="74"/>
    </location>
</feature>
<dbReference type="EC" id="2.7.13.3" evidence="3"/>
<comment type="subcellular location">
    <subcellularLocation>
        <location evidence="2">Cell inner membrane</location>
        <topology evidence="2">Multi-pass membrane protein</topology>
    </subcellularLocation>
</comment>
<evidence type="ECO:0000256" key="9">
    <source>
        <dbReference type="ARBA" id="ARBA00022741"/>
    </source>
</evidence>
<dbReference type="GO" id="GO:0005886">
    <property type="term" value="C:plasma membrane"/>
    <property type="evidence" value="ECO:0007669"/>
    <property type="project" value="UniProtKB-SubCell"/>
</dbReference>
<dbReference type="GO" id="GO:0005524">
    <property type="term" value="F:ATP binding"/>
    <property type="evidence" value="ECO:0007669"/>
    <property type="project" value="UniProtKB-KW"/>
</dbReference>
<dbReference type="SMART" id="SM00387">
    <property type="entry name" value="HATPase_c"/>
    <property type="match status" value="1"/>
</dbReference>
<keyword evidence="12 15" id="KW-1133">Transmembrane helix</keyword>
<comment type="catalytic activity">
    <reaction evidence="1">
        <text>ATP + protein L-histidine = ADP + protein N-phospho-L-histidine.</text>
        <dbReference type="EC" id="2.7.13.3"/>
    </reaction>
</comment>
<evidence type="ECO:0000256" key="10">
    <source>
        <dbReference type="ARBA" id="ARBA00022777"/>
    </source>
</evidence>
<evidence type="ECO:0000256" key="1">
    <source>
        <dbReference type="ARBA" id="ARBA00000085"/>
    </source>
</evidence>
<dbReference type="Gene3D" id="1.10.287.130">
    <property type="match status" value="1"/>
</dbReference>
<keyword evidence="10" id="KW-0418">Kinase</keyword>
<sequence>MMSLLPDSAPLRTRLKRWRFPFLRRLAKLFRIPAVRRFRLSFREWMPKGLYARALIIIIAPMVLLQSVLTFVFLERHWQMVTRRLSLSTVQSIALLVDVYQSYPQDANNEKLIDMAEKDLGLRLQIVPGGELPQARSKPFFDLLDTTLSEELESHLGLPFWIDTVGRSKYVDIRVKLDDAVMHILARRSQTYASNSQIFLFWMIGTSLVLLTVAILFLRNQIRPVVRLSEAAESFGKGRPVPADFRPRGAREVRQAAIAFLEMRNRIERHVEQRTTMLAGVSHDLRTILTRFRLELALLGESPEIDAMREDVDEMQAMLEDYLAFAKGDAGERTVATDIADLLHDIANEVKAAPHSKNVEDISVEIRNRDLTVSVKRNAFKRAVANLVNNAARFARHIVIEARKTGDSLIIKVDDDGPGIPEEEREEVFRPFYRLDDSRNQDSGSTGLGLAIARDIARLHGGDIVLDESPMGGLRVEFRIPV</sequence>
<proteinExistence type="predicted"/>
<gene>
    <name evidence="18" type="ORF">A7A08_02231</name>
</gene>
<dbReference type="STRING" id="1177755.A7A08_02231"/>
<keyword evidence="11" id="KW-0067">ATP-binding</keyword>
<dbReference type="InterPro" id="IPR036890">
    <property type="entry name" value="HATPase_C_sf"/>
</dbReference>
<dbReference type="InterPro" id="IPR036097">
    <property type="entry name" value="HisK_dim/P_sf"/>
</dbReference>
<feature type="domain" description="HAMP" evidence="17">
    <location>
        <begin position="219"/>
        <end position="272"/>
    </location>
</feature>
<evidence type="ECO:0000259" key="16">
    <source>
        <dbReference type="PROSITE" id="PS50109"/>
    </source>
</evidence>
<dbReference type="GO" id="GO:0000155">
    <property type="term" value="F:phosphorelay sensor kinase activity"/>
    <property type="evidence" value="ECO:0007669"/>
    <property type="project" value="InterPro"/>
</dbReference>
<dbReference type="Pfam" id="PF00512">
    <property type="entry name" value="HisKA"/>
    <property type="match status" value="1"/>
</dbReference>
<evidence type="ECO:0000256" key="7">
    <source>
        <dbReference type="ARBA" id="ARBA00022679"/>
    </source>
</evidence>
<dbReference type="PATRIC" id="fig|1177755.3.peg.2244"/>
<evidence type="ECO:0000256" key="12">
    <source>
        <dbReference type="ARBA" id="ARBA00022989"/>
    </source>
</evidence>
<evidence type="ECO:0000256" key="11">
    <source>
        <dbReference type="ARBA" id="ARBA00022840"/>
    </source>
</evidence>
<comment type="caution">
    <text evidence="18">The sequence shown here is derived from an EMBL/GenBank/DDBJ whole genome shotgun (WGS) entry which is preliminary data.</text>
</comment>
<dbReference type="InterPro" id="IPR003661">
    <property type="entry name" value="HisK_dim/P_dom"/>
</dbReference>
<evidence type="ECO:0000256" key="3">
    <source>
        <dbReference type="ARBA" id="ARBA00012438"/>
    </source>
</evidence>
<evidence type="ECO:0000256" key="6">
    <source>
        <dbReference type="ARBA" id="ARBA00022553"/>
    </source>
</evidence>
<keyword evidence="14 15" id="KW-0472">Membrane</keyword>
<dbReference type="InterPro" id="IPR050980">
    <property type="entry name" value="2C_sensor_his_kinase"/>
</dbReference>
<dbReference type="PROSITE" id="PS50885">
    <property type="entry name" value="HAMP"/>
    <property type="match status" value="1"/>
</dbReference>
<dbReference type="Gene3D" id="3.30.565.10">
    <property type="entry name" value="Histidine kinase-like ATPase, C-terminal domain"/>
    <property type="match status" value="1"/>
</dbReference>
<keyword evidence="19" id="KW-1185">Reference proteome</keyword>
<keyword evidence="4" id="KW-1003">Cell membrane</keyword>
<dbReference type="PROSITE" id="PS50109">
    <property type="entry name" value="HIS_KIN"/>
    <property type="match status" value="1"/>
</dbReference>
<dbReference type="Pfam" id="PF00672">
    <property type="entry name" value="HAMP"/>
    <property type="match status" value="1"/>
</dbReference>
<dbReference type="AlphaFoldDB" id="A0A1E2RXI6"/>
<organism evidence="18 19">
    <name type="scientific">Methyloligella halotolerans</name>
    <dbReference type="NCBI Taxonomy" id="1177755"/>
    <lineage>
        <taxon>Bacteria</taxon>
        <taxon>Pseudomonadati</taxon>
        <taxon>Pseudomonadota</taxon>
        <taxon>Alphaproteobacteria</taxon>
        <taxon>Hyphomicrobiales</taxon>
        <taxon>Hyphomicrobiaceae</taxon>
        <taxon>Methyloligella</taxon>
    </lineage>
</organism>
<dbReference type="Pfam" id="PF02518">
    <property type="entry name" value="HATPase_c"/>
    <property type="match status" value="1"/>
</dbReference>
<name>A0A1E2RXI6_9HYPH</name>
<evidence type="ECO:0000259" key="17">
    <source>
        <dbReference type="PROSITE" id="PS50885"/>
    </source>
</evidence>
<evidence type="ECO:0000256" key="2">
    <source>
        <dbReference type="ARBA" id="ARBA00004429"/>
    </source>
</evidence>
<evidence type="ECO:0000256" key="13">
    <source>
        <dbReference type="ARBA" id="ARBA00023012"/>
    </source>
</evidence>
<dbReference type="SMART" id="SM00388">
    <property type="entry name" value="HisKA"/>
    <property type="match status" value="1"/>
</dbReference>
<evidence type="ECO:0000256" key="8">
    <source>
        <dbReference type="ARBA" id="ARBA00022692"/>
    </source>
</evidence>
<dbReference type="InterPro" id="IPR003660">
    <property type="entry name" value="HAMP_dom"/>
</dbReference>
<keyword evidence="5" id="KW-0997">Cell inner membrane</keyword>
<dbReference type="Proteomes" id="UP000095087">
    <property type="component" value="Unassembled WGS sequence"/>
</dbReference>
<evidence type="ECO:0000256" key="4">
    <source>
        <dbReference type="ARBA" id="ARBA00022475"/>
    </source>
</evidence>
<keyword evidence="13" id="KW-0902">Two-component regulatory system</keyword>
<keyword evidence="8 15" id="KW-0812">Transmembrane</keyword>
<dbReference type="SUPFAM" id="SSF55874">
    <property type="entry name" value="ATPase domain of HSP90 chaperone/DNA topoisomerase II/histidine kinase"/>
    <property type="match status" value="1"/>
</dbReference>
<dbReference type="PANTHER" id="PTHR44936:SF5">
    <property type="entry name" value="SENSOR HISTIDINE KINASE ENVZ"/>
    <property type="match status" value="1"/>
</dbReference>
<evidence type="ECO:0000256" key="5">
    <source>
        <dbReference type="ARBA" id="ARBA00022519"/>
    </source>
</evidence>
<dbReference type="PANTHER" id="PTHR44936">
    <property type="entry name" value="SENSOR PROTEIN CREC"/>
    <property type="match status" value="1"/>
</dbReference>
<keyword evidence="6" id="KW-0597">Phosphoprotein</keyword>
<protein>
    <recommendedName>
        <fullName evidence="3">histidine kinase</fullName>
        <ecNumber evidence="3">2.7.13.3</ecNumber>
    </recommendedName>
</protein>
<feature type="transmembrane region" description="Helical" evidence="15">
    <location>
        <begin position="198"/>
        <end position="218"/>
    </location>
</feature>
<reference evidence="18 19" key="1">
    <citation type="submission" date="2016-07" db="EMBL/GenBank/DDBJ databases">
        <title>Draft genome sequence of Methyloligella halotolerans C2T (VKM B-2706T=CCUG 61687T=DSM 25045T), a halotolerant polyhydroxybutyrate accumulating methylotroph.</title>
        <authorList>
            <person name="Vasilenko O.V."/>
            <person name="Doronina N.V."/>
            <person name="Poroshina M.N."/>
            <person name="Tarlachkov S.V."/>
            <person name="Trotsenko Y.A."/>
        </authorList>
    </citation>
    <scope>NUCLEOTIDE SEQUENCE [LARGE SCALE GENOMIC DNA]</scope>
    <source>
        <strain evidence="18 19">VKM B-2706</strain>
    </source>
</reference>
<dbReference type="CDD" id="cd00082">
    <property type="entry name" value="HisKA"/>
    <property type="match status" value="1"/>
</dbReference>
<evidence type="ECO:0000256" key="15">
    <source>
        <dbReference type="SAM" id="Phobius"/>
    </source>
</evidence>
<dbReference type="InterPro" id="IPR003594">
    <property type="entry name" value="HATPase_dom"/>
</dbReference>
<dbReference type="SUPFAM" id="SSF47384">
    <property type="entry name" value="Homodimeric domain of signal transducing histidine kinase"/>
    <property type="match status" value="1"/>
</dbReference>
<keyword evidence="9" id="KW-0547">Nucleotide-binding</keyword>